<evidence type="ECO:0008006" key="4">
    <source>
        <dbReference type="Google" id="ProtNLM"/>
    </source>
</evidence>
<sequence>MKKVGKGLGVLTIAILAIGINVVGFKRTKENQQLQQVDQIAESIVSQKKQLSTLEEMIGKAYIDEKKEFLQPTLTKEIIDKIENNLARMKVSAEDFDVNAKALPDEVATFAQKKEDLQMEFNGIKKQFNLQSEILALFTNDTIDWQTVTNDVVLTTDVTEKQLNDLKDKLQAIEIPDWRANAEEYVSFAQAQFNRIQELNANFDEMLDNDTITESATYDRYYSVSESIAQVRNPEIKAQFLEQLDSVSQQLGMGSVY</sequence>
<proteinExistence type="predicted"/>
<dbReference type="EMBL" id="JBHSGT010000040">
    <property type="protein sequence ID" value="MFC4710133.1"/>
    <property type="molecule type" value="Genomic_DNA"/>
</dbReference>
<organism evidence="2 3">
    <name type="scientific">Enterococcus eurekensis</name>
    <dbReference type="NCBI Taxonomy" id="1159753"/>
    <lineage>
        <taxon>Bacteria</taxon>
        <taxon>Bacillati</taxon>
        <taxon>Bacillota</taxon>
        <taxon>Bacilli</taxon>
        <taxon>Lactobacillales</taxon>
        <taxon>Enterococcaceae</taxon>
        <taxon>Enterococcus</taxon>
    </lineage>
</organism>
<feature type="transmembrane region" description="Helical" evidence="1">
    <location>
        <begin position="7"/>
        <end position="25"/>
    </location>
</feature>
<evidence type="ECO:0000256" key="1">
    <source>
        <dbReference type="SAM" id="Phobius"/>
    </source>
</evidence>
<protein>
    <recommendedName>
        <fullName evidence="4">MapZ extracellular domain-containing protein</fullName>
    </recommendedName>
</protein>
<keyword evidence="1" id="KW-0472">Membrane</keyword>
<keyword evidence="1" id="KW-1133">Transmembrane helix</keyword>
<reference evidence="3" key="1">
    <citation type="journal article" date="2019" name="Int. J. Syst. Evol. Microbiol.">
        <title>The Global Catalogue of Microorganisms (GCM) 10K type strain sequencing project: providing services to taxonomists for standard genome sequencing and annotation.</title>
        <authorList>
            <consortium name="The Broad Institute Genomics Platform"/>
            <consortium name="The Broad Institute Genome Sequencing Center for Infectious Disease"/>
            <person name="Wu L."/>
            <person name="Ma J."/>
        </authorList>
    </citation>
    <scope>NUCLEOTIDE SEQUENCE [LARGE SCALE GENOMIC DNA]</scope>
    <source>
        <strain evidence="3">CGMCC 1.19061</strain>
    </source>
</reference>
<dbReference type="RefSeq" id="WP_379964762.1">
    <property type="nucleotide sequence ID" value="NZ_JBHSGT010000040.1"/>
</dbReference>
<gene>
    <name evidence="2" type="ORF">ACFO3L_05770</name>
</gene>
<dbReference type="Proteomes" id="UP001596026">
    <property type="component" value="Unassembled WGS sequence"/>
</dbReference>
<comment type="caution">
    <text evidence="2">The sequence shown here is derived from an EMBL/GenBank/DDBJ whole genome shotgun (WGS) entry which is preliminary data.</text>
</comment>
<keyword evidence="1" id="KW-0812">Transmembrane</keyword>
<evidence type="ECO:0000313" key="3">
    <source>
        <dbReference type="Proteomes" id="UP001596026"/>
    </source>
</evidence>
<evidence type="ECO:0000313" key="2">
    <source>
        <dbReference type="EMBL" id="MFC4710133.1"/>
    </source>
</evidence>
<keyword evidence="3" id="KW-1185">Reference proteome</keyword>
<name>A0ABV9M691_9ENTE</name>
<accession>A0ABV9M691</accession>